<evidence type="ECO:0000256" key="1">
    <source>
        <dbReference type="SAM" id="Phobius"/>
    </source>
</evidence>
<keyword evidence="1" id="KW-1133">Transmembrane helix</keyword>
<keyword evidence="1" id="KW-0812">Transmembrane</keyword>
<keyword evidence="3" id="KW-1185">Reference proteome</keyword>
<feature type="transmembrane region" description="Helical" evidence="1">
    <location>
        <begin position="68"/>
        <end position="89"/>
    </location>
</feature>
<dbReference type="EMBL" id="JACLAU010000020">
    <property type="protein sequence ID" value="MBC2652446.1"/>
    <property type="molecule type" value="Genomic_DNA"/>
</dbReference>
<accession>A0A7X1KCP4</accession>
<comment type="caution">
    <text evidence="2">The sequence shown here is derived from an EMBL/GenBank/DDBJ whole genome shotgun (WGS) entry which is preliminary data.</text>
</comment>
<dbReference type="AlphaFoldDB" id="A0A7X1KCP4"/>
<name>A0A7X1KCP4_9SPHN</name>
<organism evidence="2 3">
    <name type="scientific">Novosphingobium aerophilum</name>
    <dbReference type="NCBI Taxonomy" id="2839843"/>
    <lineage>
        <taxon>Bacteria</taxon>
        <taxon>Pseudomonadati</taxon>
        <taxon>Pseudomonadota</taxon>
        <taxon>Alphaproteobacteria</taxon>
        <taxon>Sphingomonadales</taxon>
        <taxon>Sphingomonadaceae</taxon>
        <taxon>Novosphingobium</taxon>
    </lineage>
</organism>
<feature type="transmembrane region" description="Helical" evidence="1">
    <location>
        <begin position="34"/>
        <end position="56"/>
    </location>
</feature>
<gene>
    <name evidence="2" type="ORF">H7F49_12100</name>
</gene>
<protein>
    <submittedName>
        <fullName evidence="2">Uncharacterized protein</fullName>
    </submittedName>
</protein>
<evidence type="ECO:0000313" key="3">
    <source>
        <dbReference type="Proteomes" id="UP000520156"/>
    </source>
</evidence>
<keyword evidence="1" id="KW-0472">Membrane</keyword>
<reference evidence="2 3" key="1">
    <citation type="submission" date="2020-08" db="EMBL/GenBank/DDBJ databases">
        <title>The genome sequence of Novosphingobium flavum 4Y4.</title>
        <authorList>
            <person name="Liu Y."/>
        </authorList>
    </citation>
    <scope>NUCLEOTIDE SEQUENCE [LARGE SCALE GENOMIC DNA]</scope>
    <source>
        <strain evidence="2 3">4Y4</strain>
    </source>
</reference>
<dbReference type="Proteomes" id="UP000520156">
    <property type="component" value="Unassembled WGS sequence"/>
</dbReference>
<sequence>MAPPDPVAPASTPPVGAAARPVLPHWQAALLRGLVLVGAVFAFGGALTLFSLGLLANGRGIAALNFSWTMFGFSLAAGLAQATLSWLGCRSAWRWIGEREGARGN</sequence>
<dbReference type="RefSeq" id="WP_185683861.1">
    <property type="nucleotide sequence ID" value="NZ_JACLAU010000020.1"/>
</dbReference>
<evidence type="ECO:0000313" key="2">
    <source>
        <dbReference type="EMBL" id="MBC2652446.1"/>
    </source>
</evidence>
<proteinExistence type="predicted"/>